<dbReference type="CDD" id="cd03443">
    <property type="entry name" value="PaaI_thioesterase"/>
    <property type="match status" value="1"/>
</dbReference>
<dbReference type="SUPFAM" id="SSF54637">
    <property type="entry name" value="Thioesterase/thiol ester dehydrase-isomerase"/>
    <property type="match status" value="1"/>
</dbReference>
<dbReference type="Gene3D" id="3.10.129.10">
    <property type="entry name" value="Hotdog Thioesterase"/>
    <property type="match status" value="1"/>
</dbReference>
<accession>A0A370H981</accession>
<protein>
    <submittedName>
        <fullName evidence="2">Uncharacterized protein (TIGR00369 family)</fullName>
    </submittedName>
</protein>
<proteinExistence type="predicted"/>
<dbReference type="InterPro" id="IPR006683">
    <property type="entry name" value="Thioestr_dom"/>
</dbReference>
<dbReference type="OrthoDB" id="6079372at2"/>
<dbReference type="STRING" id="1210089.GCA_001613165_00490"/>
<dbReference type="InterPro" id="IPR029069">
    <property type="entry name" value="HotDog_dom_sf"/>
</dbReference>
<dbReference type="RefSeq" id="WP_068013309.1">
    <property type="nucleotide sequence ID" value="NZ_QQAZ01000003.1"/>
</dbReference>
<organism evidence="2 3">
    <name type="scientific">Nocardia mexicana</name>
    <dbReference type="NCBI Taxonomy" id="279262"/>
    <lineage>
        <taxon>Bacteria</taxon>
        <taxon>Bacillati</taxon>
        <taxon>Actinomycetota</taxon>
        <taxon>Actinomycetes</taxon>
        <taxon>Mycobacteriales</taxon>
        <taxon>Nocardiaceae</taxon>
        <taxon>Nocardia</taxon>
    </lineage>
</organism>
<evidence type="ECO:0000259" key="1">
    <source>
        <dbReference type="Pfam" id="PF03061"/>
    </source>
</evidence>
<evidence type="ECO:0000313" key="2">
    <source>
        <dbReference type="EMBL" id="RDI52956.1"/>
    </source>
</evidence>
<sequence>MPTETEADYRARVDAALRVELQRALGAELIDTADPAAGVRFPVRGLAATPAGTLHAGALNAIAELAGYLAVAPTLGPGEHAVTHAIATQVIRAAPRDAWVHVCSALSKRGRTLAFVTATATLDAPGSTVIGTSQITKSIVADRTDGAG</sequence>
<dbReference type="Proteomes" id="UP000255355">
    <property type="component" value="Unassembled WGS sequence"/>
</dbReference>
<dbReference type="Pfam" id="PF03061">
    <property type="entry name" value="4HBT"/>
    <property type="match status" value="1"/>
</dbReference>
<reference evidence="2 3" key="1">
    <citation type="submission" date="2018-07" db="EMBL/GenBank/DDBJ databases">
        <title>Genomic Encyclopedia of Type Strains, Phase IV (KMG-IV): sequencing the most valuable type-strain genomes for metagenomic binning, comparative biology and taxonomic classification.</title>
        <authorList>
            <person name="Goeker M."/>
        </authorList>
    </citation>
    <scope>NUCLEOTIDE SEQUENCE [LARGE SCALE GENOMIC DNA]</scope>
    <source>
        <strain evidence="2 3">DSM 44952</strain>
    </source>
</reference>
<name>A0A370H981_9NOCA</name>
<dbReference type="AlphaFoldDB" id="A0A370H981"/>
<comment type="caution">
    <text evidence="2">The sequence shown here is derived from an EMBL/GenBank/DDBJ whole genome shotgun (WGS) entry which is preliminary data.</text>
</comment>
<gene>
    <name evidence="2" type="ORF">DFR68_103344</name>
</gene>
<dbReference type="EMBL" id="QQAZ01000003">
    <property type="protein sequence ID" value="RDI52956.1"/>
    <property type="molecule type" value="Genomic_DNA"/>
</dbReference>
<feature type="domain" description="Thioesterase" evidence="1">
    <location>
        <begin position="52"/>
        <end position="121"/>
    </location>
</feature>
<keyword evidence="3" id="KW-1185">Reference proteome</keyword>
<evidence type="ECO:0000313" key="3">
    <source>
        <dbReference type="Proteomes" id="UP000255355"/>
    </source>
</evidence>